<evidence type="ECO:0000313" key="2">
    <source>
        <dbReference type="EnsemblPlants" id="LPERR08G11830.1"/>
    </source>
</evidence>
<evidence type="ECO:0000256" key="1">
    <source>
        <dbReference type="SAM" id="MobiDB-lite"/>
    </source>
</evidence>
<name>A0A0D9X7R5_9ORYZ</name>
<organism evidence="2 3">
    <name type="scientific">Leersia perrieri</name>
    <dbReference type="NCBI Taxonomy" id="77586"/>
    <lineage>
        <taxon>Eukaryota</taxon>
        <taxon>Viridiplantae</taxon>
        <taxon>Streptophyta</taxon>
        <taxon>Embryophyta</taxon>
        <taxon>Tracheophyta</taxon>
        <taxon>Spermatophyta</taxon>
        <taxon>Magnoliopsida</taxon>
        <taxon>Liliopsida</taxon>
        <taxon>Poales</taxon>
        <taxon>Poaceae</taxon>
        <taxon>BOP clade</taxon>
        <taxon>Oryzoideae</taxon>
        <taxon>Oryzeae</taxon>
        <taxon>Oryzinae</taxon>
        <taxon>Leersia</taxon>
    </lineage>
</organism>
<reference evidence="3" key="2">
    <citation type="submission" date="2013-12" db="EMBL/GenBank/DDBJ databases">
        <authorList>
            <person name="Yu Y."/>
            <person name="Lee S."/>
            <person name="de Baynast K."/>
            <person name="Wissotski M."/>
            <person name="Liu L."/>
            <person name="Talag J."/>
            <person name="Goicoechea J."/>
            <person name="Angelova A."/>
            <person name="Jetty R."/>
            <person name="Kudrna D."/>
            <person name="Golser W."/>
            <person name="Rivera L."/>
            <person name="Zhang J."/>
            <person name="Wing R."/>
        </authorList>
    </citation>
    <scope>NUCLEOTIDE SEQUENCE</scope>
</reference>
<protein>
    <submittedName>
        <fullName evidence="2">Uncharacterized protein</fullName>
    </submittedName>
</protein>
<dbReference type="HOGENOM" id="CLU_2641687_0_0_1"/>
<proteinExistence type="predicted"/>
<accession>A0A0D9X7R5</accession>
<keyword evidence="3" id="KW-1185">Reference proteome</keyword>
<evidence type="ECO:0000313" key="3">
    <source>
        <dbReference type="Proteomes" id="UP000032180"/>
    </source>
</evidence>
<sequence>MRAAAAAEWHWRPRVLRAPSRGTTVSTSARRLYAARKREEGRDAETSKLGPLDQQHSPSGVPSNLHWCTTFARSFCK</sequence>
<feature type="region of interest" description="Disordered" evidence="1">
    <location>
        <begin position="20"/>
        <end position="64"/>
    </location>
</feature>
<dbReference type="AlphaFoldDB" id="A0A0D9X7R5"/>
<dbReference type="EnsemblPlants" id="LPERR08G11830.1">
    <property type="protein sequence ID" value="LPERR08G11830.1"/>
    <property type="gene ID" value="LPERR08G11830"/>
</dbReference>
<reference evidence="2 3" key="1">
    <citation type="submission" date="2012-08" db="EMBL/GenBank/DDBJ databases">
        <title>Oryza genome evolution.</title>
        <authorList>
            <person name="Wing R.A."/>
        </authorList>
    </citation>
    <scope>NUCLEOTIDE SEQUENCE</scope>
</reference>
<feature type="compositionally biased region" description="Basic and acidic residues" evidence="1">
    <location>
        <begin position="36"/>
        <end position="46"/>
    </location>
</feature>
<dbReference type="Proteomes" id="UP000032180">
    <property type="component" value="Chromosome 8"/>
</dbReference>
<dbReference type="Gramene" id="LPERR08G11830.1">
    <property type="protein sequence ID" value="LPERR08G11830.1"/>
    <property type="gene ID" value="LPERR08G11830"/>
</dbReference>
<reference evidence="2" key="3">
    <citation type="submission" date="2015-04" db="UniProtKB">
        <authorList>
            <consortium name="EnsemblPlants"/>
        </authorList>
    </citation>
    <scope>IDENTIFICATION</scope>
</reference>